<dbReference type="AlphaFoldDB" id="A0AAN8GSV1"/>
<evidence type="ECO:0000313" key="2">
    <source>
        <dbReference type="EMBL" id="KAK5888877.1"/>
    </source>
</evidence>
<gene>
    <name evidence="2" type="ORF">CesoFtcFv8_014931</name>
</gene>
<evidence type="ECO:0000313" key="3">
    <source>
        <dbReference type="Proteomes" id="UP001335648"/>
    </source>
</evidence>
<feature type="region of interest" description="Disordered" evidence="1">
    <location>
        <begin position="20"/>
        <end position="50"/>
    </location>
</feature>
<sequence>MMMPLGLVRRNSPEHRVVAVFRPQHQNGPQAPAEEESTPTPSAITTPQRVVLGKRKRGGDEHLAQQARHHEQSLAQVDRHWQLTMEAVARAREEEMALRREEEMALRGRRKWP</sequence>
<reference evidence="2 3" key="1">
    <citation type="journal article" date="2023" name="Mol. Biol. Evol.">
        <title>Genomics of Secondarily Temperate Adaptation in the Only Non-Antarctic Icefish.</title>
        <authorList>
            <person name="Rivera-Colon A.G."/>
            <person name="Rayamajhi N."/>
            <person name="Minhas B.F."/>
            <person name="Madrigal G."/>
            <person name="Bilyk K.T."/>
            <person name="Yoon V."/>
            <person name="Hune M."/>
            <person name="Gregory S."/>
            <person name="Cheng C.H.C."/>
            <person name="Catchen J.M."/>
        </authorList>
    </citation>
    <scope>NUCLEOTIDE SEQUENCE [LARGE SCALE GENOMIC DNA]</scope>
    <source>
        <strain evidence="2">JC2023a</strain>
    </source>
</reference>
<accession>A0AAN8GSV1</accession>
<name>A0AAN8GSV1_9TELE</name>
<organism evidence="2 3">
    <name type="scientific">Champsocephalus esox</name>
    <name type="common">pike icefish</name>
    <dbReference type="NCBI Taxonomy" id="159716"/>
    <lineage>
        <taxon>Eukaryota</taxon>
        <taxon>Metazoa</taxon>
        <taxon>Chordata</taxon>
        <taxon>Craniata</taxon>
        <taxon>Vertebrata</taxon>
        <taxon>Euteleostomi</taxon>
        <taxon>Actinopterygii</taxon>
        <taxon>Neopterygii</taxon>
        <taxon>Teleostei</taxon>
        <taxon>Neoteleostei</taxon>
        <taxon>Acanthomorphata</taxon>
        <taxon>Eupercaria</taxon>
        <taxon>Perciformes</taxon>
        <taxon>Notothenioidei</taxon>
        <taxon>Channichthyidae</taxon>
        <taxon>Champsocephalus</taxon>
    </lineage>
</organism>
<feature type="compositionally biased region" description="Polar residues" evidence="1">
    <location>
        <begin position="38"/>
        <end position="48"/>
    </location>
</feature>
<dbReference type="EMBL" id="JAULUE010002057">
    <property type="protein sequence ID" value="KAK5888877.1"/>
    <property type="molecule type" value="Genomic_DNA"/>
</dbReference>
<evidence type="ECO:0000256" key="1">
    <source>
        <dbReference type="SAM" id="MobiDB-lite"/>
    </source>
</evidence>
<comment type="caution">
    <text evidence="2">The sequence shown here is derived from an EMBL/GenBank/DDBJ whole genome shotgun (WGS) entry which is preliminary data.</text>
</comment>
<proteinExistence type="predicted"/>
<protein>
    <submittedName>
        <fullName evidence="2">Uncharacterized protein</fullName>
    </submittedName>
</protein>
<keyword evidence="3" id="KW-1185">Reference proteome</keyword>
<dbReference type="Proteomes" id="UP001335648">
    <property type="component" value="Unassembled WGS sequence"/>
</dbReference>